<dbReference type="OMA" id="QDKSQSW"/>
<dbReference type="GO" id="GO:0005829">
    <property type="term" value="C:cytosol"/>
    <property type="evidence" value="ECO:0007669"/>
    <property type="project" value="Ensembl"/>
</dbReference>
<evidence type="ECO:0000313" key="3">
    <source>
        <dbReference type="Proteomes" id="UP000233120"/>
    </source>
</evidence>
<feature type="region of interest" description="Disordered" evidence="1">
    <location>
        <begin position="1"/>
        <end position="28"/>
    </location>
</feature>
<dbReference type="Pfam" id="PF08202">
    <property type="entry name" value="MIS13"/>
    <property type="match status" value="2"/>
</dbReference>
<dbReference type="InterPro" id="IPR013218">
    <property type="entry name" value="Dsn1/Mis13"/>
</dbReference>
<name>A0A2K6CYE8_MACNE</name>
<reference evidence="2" key="2">
    <citation type="submission" date="2025-09" db="UniProtKB">
        <authorList>
            <consortium name="Ensembl"/>
        </authorList>
    </citation>
    <scope>IDENTIFICATION</scope>
</reference>
<feature type="region of interest" description="Disordered" evidence="1">
    <location>
        <begin position="51"/>
        <end position="109"/>
    </location>
</feature>
<gene>
    <name evidence="2" type="primary">DSN1</name>
</gene>
<organism evidence="2 3">
    <name type="scientific">Macaca nemestrina</name>
    <name type="common">Pig-tailed macaque</name>
    <dbReference type="NCBI Taxonomy" id="9545"/>
    <lineage>
        <taxon>Eukaryota</taxon>
        <taxon>Metazoa</taxon>
        <taxon>Chordata</taxon>
        <taxon>Craniata</taxon>
        <taxon>Vertebrata</taxon>
        <taxon>Euteleostomi</taxon>
        <taxon>Mammalia</taxon>
        <taxon>Eutheria</taxon>
        <taxon>Euarchontoglires</taxon>
        <taxon>Primates</taxon>
        <taxon>Haplorrhini</taxon>
        <taxon>Catarrhini</taxon>
        <taxon>Cercopithecidae</taxon>
        <taxon>Cercopithecinae</taxon>
        <taxon>Macaca</taxon>
    </lineage>
</organism>
<dbReference type="Ensembl" id="ENSMNET00000053043.1">
    <property type="protein sequence ID" value="ENSMNEP00000028689.1"/>
    <property type="gene ID" value="ENSMNEG00000037784.1"/>
</dbReference>
<protein>
    <submittedName>
        <fullName evidence="2">DSN1 component of MIS12 kinetochore complex</fullName>
    </submittedName>
</protein>
<feature type="compositionally biased region" description="Basic and acidic residues" evidence="1">
    <location>
        <begin position="51"/>
        <end position="74"/>
    </location>
</feature>
<feature type="compositionally biased region" description="Basic and acidic residues" evidence="1">
    <location>
        <begin position="90"/>
        <end position="106"/>
    </location>
</feature>
<dbReference type="Proteomes" id="UP000233120">
    <property type="component" value="Unassembled WGS sequence"/>
</dbReference>
<proteinExistence type="predicted"/>
<sequence>MTSVTRSEIIDEKGPVMSKTHDHQLESSLSPVEVFTKISASLEMHQGVSEERIHLGSSPKKGENCDLSHQERLQSKSLHLSPQERSASYQDRRQSWRRSSMKETNRRKSLHPIHQGITELSRSISVDLAESKRLGCLLLSSFQVRFLFSLESFRAKELKHFADGLETDGTLQNVSNILKWEEQKASDFSLEASVAEMKEYITKFSLERQIWDQLLVHYQQAAEEILSRGSAEAKITEVKVEPMTYRGSSQNEVLNTKPDYQKILQNQSKVFDCMELVMDELQGSVKQLQAFMEESTQCFQKVSVQLGKRSLQQLDPSPARKLLKLQLQNPPATRGSGSCQ</sequence>
<dbReference type="GO" id="GO:0000444">
    <property type="term" value="C:MIS12/MIND type complex"/>
    <property type="evidence" value="ECO:0007669"/>
    <property type="project" value="Ensembl"/>
</dbReference>
<dbReference type="GO" id="GO:0001650">
    <property type="term" value="C:fibrillar center"/>
    <property type="evidence" value="ECO:0007669"/>
    <property type="project" value="Ensembl"/>
</dbReference>
<dbReference type="GeneTree" id="ENSGT00390000011347"/>
<feature type="compositionally biased region" description="Polar residues" evidence="1">
    <location>
        <begin position="75"/>
        <end position="89"/>
    </location>
</feature>
<evidence type="ECO:0000256" key="1">
    <source>
        <dbReference type="SAM" id="MobiDB-lite"/>
    </source>
</evidence>
<dbReference type="AlphaFoldDB" id="A0A2K6CYE8"/>
<dbReference type="GO" id="GO:0014841">
    <property type="term" value="P:skeletal muscle satellite cell proliferation"/>
    <property type="evidence" value="ECO:0007669"/>
    <property type="project" value="Ensembl"/>
</dbReference>
<dbReference type="Bgee" id="ENSMNEG00000037784">
    <property type="expression patterns" value="Expressed in bone marrow and 12 other cell types or tissues"/>
</dbReference>
<keyword evidence="3" id="KW-1185">Reference proteome</keyword>
<dbReference type="PANTHER" id="PTHR14778:SF2">
    <property type="entry name" value="KINETOCHORE-ASSOCIATED PROTEIN DSN1 HOMOLOG"/>
    <property type="match status" value="1"/>
</dbReference>
<dbReference type="GO" id="GO:0016604">
    <property type="term" value="C:nuclear body"/>
    <property type="evidence" value="ECO:0007669"/>
    <property type="project" value="Ensembl"/>
</dbReference>
<feature type="compositionally biased region" description="Basic and acidic residues" evidence="1">
    <location>
        <begin position="8"/>
        <end position="25"/>
    </location>
</feature>
<dbReference type="STRING" id="9545.ENSMNEP00000028689"/>
<dbReference type="PANTHER" id="PTHR14778">
    <property type="entry name" value="KINETOCHORE-ASSOCIATED PROTEIN DSN1 HOMOLOG"/>
    <property type="match status" value="1"/>
</dbReference>
<accession>A0A2K6CYE8</accession>
<evidence type="ECO:0000313" key="2">
    <source>
        <dbReference type="Ensembl" id="ENSMNEP00000028689.1"/>
    </source>
</evidence>
<reference evidence="2" key="1">
    <citation type="submission" date="2025-08" db="UniProtKB">
        <authorList>
            <consortium name="Ensembl"/>
        </authorList>
    </citation>
    <scope>IDENTIFICATION</scope>
</reference>
<dbReference type="GO" id="GO:0007059">
    <property type="term" value="P:chromosome segregation"/>
    <property type="evidence" value="ECO:0007669"/>
    <property type="project" value="InterPro"/>
</dbReference>
<dbReference type="GO" id="GO:0051301">
    <property type="term" value="P:cell division"/>
    <property type="evidence" value="ECO:0007669"/>
    <property type="project" value="InterPro"/>
</dbReference>